<feature type="compositionally biased region" description="Polar residues" evidence="1">
    <location>
        <begin position="53"/>
        <end position="63"/>
    </location>
</feature>
<feature type="transmembrane region" description="Helical" evidence="2">
    <location>
        <begin position="148"/>
        <end position="167"/>
    </location>
</feature>
<feature type="compositionally biased region" description="Basic and acidic residues" evidence="1">
    <location>
        <begin position="10"/>
        <end position="24"/>
    </location>
</feature>
<feature type="transmembrane region" description="Helical" evidence="2">
    <location>
        <begin position="173"/>
        <end position="194"/>
    </location>
</feature>
<name>A0A1H6G287_9EURY</name>
<dbReference type="Proteomes" id="UP000199112">
    <property type="component" value="Unassembled WGS sequence"/>
</dbReference>
<dbReference type="InterPro" id="IPR036259">
    <property type="entry name" value="MFS_trans_sf"/>
</dbReference>
<feature type="transmembrane region" description="Helical" evidence="2">
    <location>
        <begin position="122"/>
        <end position="141"/>
    </location>
</feature>
<evidence type="ECO:0000313" key="3">
    <source>
        <dbReference type="EMBL" id="SEH16578.1"/>
    </source>
</evidence>
<feature type="compositionally biased region" description="Low complexity" evidence="1">
    <location>
        <begin position="35"/>
        <end position="52"/>
    </location>
</feature>
<keyword evidence="2" id="KW-0472">Membrane</keyword>
<keyword evidence="2" id="KW-0812">Transmembrane</keyword>
<evidence type="ECO:0008006" key="5">
    <source>
        <dbReference type="Google" id="ProtNLM"/>
    </source>
</evidence>
<gene>
    <name evidence="3" type="ORF">SAMN04487967_2719</name>
</gene>
<protein>
    <recommendedName>
        <fullName evidence="5">DUF456 domain-containing protein</fullName>
    </recommendedName>
</protein>
<dbReference type="EMBL" id="FNWL01000002">
    <property type="protein sequence ID" value="SEH16578.1"/>
    <property type="molecule type" value="Genomic_DNA"/>
</dbReference>
<reference evidence="4" key="1">
    <citation type="submission" date="2016-10" db="EMBL/GenBank/DDBJ databases">
        <authorList>
            <person name="Varghese N."/>
            <person name="Submissions S."/>
        </authorList>
    </citation>
    <scope>NUCLEOTIDE SEQUENCE [LARGE SCALE GENOMIC DNA]</scope>
    <source>
        <strain evidence="4">CGMCC 1.8981</strain>
    </source>
</reference>
<feature type="compositionally biased region" description="Acidic residues" evidence="1">
    <location>
        <begin position="25"/>
        <end position="34"/>
    </location>
</feature>
<accession>A0A1H6G287</accession>
<dbReference type="AlphaFoldDB" id="A0A1H6G287"/>
<dbReference type="SUPFAM" id="SSF103473">
    <property type="entry name" value="MFS general substrate transporter"/>
    <property type="match status" value="1"/>
</dbReference>
<proteinExistence type="predicted"/>
<feature type="region of interest" description="Disordered" evidence="1">
    <location>
        <begin position="1"/>
        <end position="70"/>
    </location>
</feature>
<organism evidence="3 4">
    <name type="scientific">Natronorubrum sediminis</name>
    <dbReference type="NCBI Taxonomy" id="640943"/>
    <lineage>
        <taxon>Archaea</taxon>
        <taxon>Methanobacteriati</taxon>
        <taxon>Methanobacteriota</taxon>
        <taxon>Stenosarchaea group</taxon>
        <taxon>Halobacteria</taxon>
        <taxon>Halobacteriales</taxon>
        <taxon>Natrialbaceae</taxon>
        <taxon>Natronorubrum</taxon>
    </lineage>
</organism>
<evidence type="ECO:0000256" key="1">
    <source>
        <dbReference type="SAM" id="MobiDB-lite"/>
    </source>
</evidence>
<feature type="transmembrane region" description="Helical" evidence="2">
    <location>
        <begin position="96"/>
        <end position="116"/>
    </location>
</feature>
<evidence type="ECO:0000313" key="4">
    <source>
        <dbReference type="Proteomes" id="UP000199112"/>
    </source>
</evidence>
<keyword evidence="4" id="KW-1185">Reference proteome</keyword>
<keyword evidence="2" id="KW-1133">Transmembrane helix</keyword>
<sequence>MLSGMQRSVMSDRSDEVTRPRDTDDLLEETEDLLSESGSGSASFESGDSSETGSRATESGSTSAAKGGTDADAGGLFSGLRSRFSRTASRPPISEYFAPKLFLAFALLFGFGLFAGGMTIPIAGRVLGLFGVAFALGMVTSKRRYLEVGAAGTTVGALSAVSGNLYLAMAGSFQTVVAIGIAFSLLACLSGYYFGRDLRDGLFRDVE</sequence>
<evidence type="ECO:0000256" key="2">
    <source>
        <dbReference type="SAM" id="Phobius"/>
    </source>
</evidence>